<keyword evidence="9" id="KW-0378">Hydrolase</keyword>
<evidence type="ECO:0000256" key="14">
    <source>
        <dbReference type="ARBA" id="ARBA00077221"/>
    </source>
</evidence>
<evidence type="ECO:0000256" key="5">
    <source>
        <dbReference type="ARBA" id="ARBA00022490"/>
    </source>
</evidence>
<evidence type="ECO:0000256" key="9">
    <source>
        <dbReference type="ARBA" id="ARBA00022801"/>
    </source>
</evidence>
<dbReference type="GO" id="GO:0000177">
    <property type="term" value="C:cytoplasmic exosome (RNase complex)"/>
    <property type="evidence" value="ECO:0007669"/>
    <property type="project" value="TreeGrafter"/>
</dbReference>
<proteinExistence type="inferred from homology"/>
<dbReference type="Pfam" id="PF17849">
    <property type="entry name" value="OB_Dis3"/>
    <property type="match status" value="1"/>
</dbReference>
<evidence type="ECO:0000256" key="6">
    <source>
        <dbReference type="ARBA" id="ARBA00022552"/>
    </source>
</evidence>
<evidence type="ECO:0000256" key="13">
    <source>
        <dbReference type="ARBA" id="ARBA00023242"/>
    </source>
</evidence>
<dbReference type="CDD" id="cd09862">
    <property type="entry name" value="PIN_Rrp44-like"/>
    <property type="match status" value="1"/>
</dbReference>
<feature type="domain" description="PIN" evidence="16">
    <location>
        <begin position="63"/>
        <end position="182"/>
    </location>
</feature>
<organism evidence="18 19">
    <name type="scientific">Arctia plantaginis</name>
    <name type="common">Wood tiger moth</name>
    <name type="synonym">Phalaena plantaginis</name>
    <dbReference type="NCBI Taxonomy" id="874455"/>
    <lineage>
        <taxon>Eukaryota</taxon>
        <taxon>Metazoa</taxon>
        <taxon>Ecdysozoa</taxon>
        <taxon>Arthropoda</taxon>
        <taxon>Hexapoda</taxon>
        <taxon>Insecta</taxon>
        <taxon>Pterygota</taxon>
        <taxon>Neoptera</taxon>
        <taxon>Endopterygota</taxon>
        <taxon>Lepidoptera</taxon>
        <taxon>Glossata</taxon>
        <taxon>Ditrysia</taxon>
        <taxon>Noctuoidea</taxon>
        <taxon>Erebidae</taxon>
        <taxon>Arctiinae</taxon>
        <taxon>Arctia</taxon>
    </lineage>
</organism>
<keyword evidence="6" id="KW-0698">rRNA processing</keyword>
<comment type="cofactor">
    <cofactor evidence="1">
        <name>Mg(2+)</name>
        <dbReference type="ChEBI" id="CHEBI:18420"/>
    </cofactor>
</comment>
<protein>
    <recommendedName>
        <fullName evidence="14">Protein DIS3 homolog</fullName>
    </recommendedName>
    <alternativeName>
        <fullName evidence="15">Ribosomal RNA-processing protein 44</fullName>
    </alternativeName>
</protein>
<dbReference type="GO" id="GO:0071034">
    <property type="term" value="P:CUT catabolic process"/>
    <property type="evidence" value="ECO:0007669"/>
    <property type="project" value="UniProtKB-ARBA"/>
</dbReference>
<dbReference type="GO" id="GO:0006364">
    <property type="term" value="P:rRNA processing"/>
    <property type="evidence" value="ECO:0007669"/>
    <property type="project" value="UniProtKB-KW"/>
</dbReference>
<evidence type="ECO:0000256" key="4">
    <source>
        <dbReference type="ARBA" id="ARBA00005785"/>
    </source>
</evidence>
<reference evidence="18 19" key="1">
    <citation type="submission" date="2020-04" db="EMBL/GenBank/DDBJ databases">
        <authorList>
            <person name="Wallbank WR R."/>
            <person name="Pardo Diaz C."/>
            <person name="Kozak K."/>
            <person name="Martin S."/>
            <person name="Jiggins C."/>
            <person name="Moest M."/>
            <person name="Warren A I."/>
            <person name="Byers J.R.P. K."/>
            <person name="Montejo-Kovacevich G."/>
            <person name="Yen C E."/>
        </authorList>
    </citation>
    <scope>NUCLEOTIDE SEQUENCE [LARGE SCALE GENOMIC DNA]</scope>
</reference>
<dbReference type="InterPro" id="IPR001900">
    <property type="entry name" value="RNase_II/R"/>
</dbReference>
<dbReference type="FunFam" id="2.40.50.700:FF:000001">
    <property type="entry name" value="Exosome complex exonuclease exoribonuclease (Rrp44)"/>
    <property type="match status" value="1"/>
</dbReference>
<dbReference type="SUPFAM" id="SSF88723">
    <property type="entry name" value="PIN domain-like"/>
    <property type="match status" value="1"/>
</dbReference>
<dbReference type="InterPro" id="IPR029060">
    <property type="entry name" value="PIN-like_dom_sf"/>
</dbReference>
<evidence type="ECO:0000256" key="3">
    <source>
        <dbReference type="ARBA" id="ARBA00004604"/>
    </source>
</evidence>
<feature type="domain" description="RNB" evidence="17">
    <location>
        <begin position="464"/>
        <end position="784"/>
    </location>
</feature>
<accession>A0A8S1A3H4</accession>
<dbReference type="GO" id="GO:0004519">
    <property type="term" value="F:endonuclease activity"/>
    <property type="evidence" value="ECO:0007669"/>
    <property type="project" value="UniProtKB-KW"/>
</dbReference>
<dbReference type="InterPro" id="IPR050180">
    <property type="entry name" value="RNR_Ribonuclease"/>
</dbReference>
<dbReference type="Proteomes" id="UP000494256">
    <property type="component" value="Unassembled WGS sequence"/>
</dbReference>
<evidence type="ECO:0000256" key="12">
    <source>
        <dbReference type="ARBA" id="ARBA00022884"/>
    </source>
</evidence>
<keyword evidence="13" id="KW-0539">Nucleus</keyword>
<evidence type="ECO:0000259" key="16">
    <source>
        <dbReference type="SMART" id="SM00670"/>
    </source>
</evidence>
<dbReference type="Pfam" id="PF13638">
    <property type="entry name" value="PIN_4"/>
    <property type="match status" value="1"/>
</dbReference>
<dbReference type="InterPro" id="IPR033771">
    <property type="entry name" value="Rrp44_CSD1"/>
</dbReference>
<dbReference type="Pfam" id="PF00773">
    <property type="entry name" value="RNB"/>
    <property type="match status" value="1"/>
</dbReference>
<dbReference type="GO" id="GO:0016075">
    <property type="term" value="P:rRNA catabolic process"/>
    <property type="evidence" value="ECO:0007669"/>
    <property type="project" value="TreeGrafter"/>
</dbReference>
<dbReference type="GO" id="GO:0003723">
    <property type="term" value="F:RNA binding"/>
    <property type="evidence" value="ECO:0007669"/>
    <property type="project" value="UniProtKB-KW"/>
</dbReference>
<dbReference type="OrthoDB" id="1684102at2759"/>
<evidence type="ECO:0000313" key="18">
    <source>
        <dbReference type="EMBL" id="CAB3239015.1"/>
    </source>
</evidence>
<keyword evidence="8" id="KW-0255">Endonuclease</keyword>
<comment type="similarity">
    <text evidence="4">Belongs to the RNR ribonuclease family.</text>
</comment>
<dbReference type="Gene3D" id="3.40.50.1010">
    <property type="entry name" value="5'-nuclease"/>
    <property type="match status" value="1"/>
</dbReference>
<dbReference type="PANTHER" id="PTHR23355">
    <property type="entry name" value="RIBONUCLEASE"/>
    <property type="match status" value="1"/>
</dbReference>
<dbReference type="SUPFAM" id="SSF50249">
    <property type="entry name" value="Nucleic acid-binding proteins"/>
    <property type="match status" value="2"/>
</dbReference>
<dbReference type="FunFam" id="3.40.50.1010:FF:000010">
    <property type="entry name" value="Exosome complex exonuclease DIS3"/>
    <property type="match status" value="1"/>
</dbReference>
<comment type="caution">
    <text evidence="18">The sequence shown here is derived from an EMBL/GenBank/DDBJ whole genome shotgun (WGS) entry which is preliminary data.</text>
</comment>
<dbReference type="GO" id="GO:0071031">
    <property type="term" value="P:nuclear mRNA surveillance of mRNA 3'-end processing"/>
    <property type="evidence" value="ECO:0007669"/>
    <property type="project" value="TreeGrafter"/>
</dbReference>
<dbReference type="GO" id="GO:0005730">
    <property type="term" value="C:nucleolus"/>
    <property type="evidence" value="ECO:0007669"/>
    <property type="project" value="UniProtKB-SubCell"/>
</dbReference>
<evidence type="ECO:0000259" key="17">
    <source>
        <dbReference type="SMART" id="SM00955"/>
    </source>
</evidence>
<evidence type="ECO:0000256" key="7">
    <source>
        <dbReference type="ARBA" id="ARBA00022722"/>
    </source>
</evidence>
<evidence type="ECO:0000313" key="19">
    <source>
        <dbReference type="Proteomes" id="UP000494256"/>
    </source>
</evidence>
<gene>
    <name evidence="18" type="ORF">APLA_LOCUS8465</name>
</gene>
<keyword evidence="7" id="KW-0540">Nuclease</keyword>
<keyword evidence="10" id="KW-0271">Exosome</keyword>
<dbReference type="SMART" id="SM00955">
    <property type="entry name" value="RNB"/>
    <property type="match status" value="1"/>
</dbReference>
<dbReference type="Gene3D" id="2.40.50.700">
    <property type="match status" value="1"/>
</dbReference>
<evidence type="ECO:0000256" key="15">
    <source>
        <dbReference type="ARBA" id="ARBA00077930"/>
    </source>
</evidence>
<dbReference type="InterPro" id="IPR012340">
    <property type="entry name" value="NA-bd_OB-fold"/>
</dbReference>
<dbReference type="Gene3D" id="2.40.50.690">
    <property type="match status" value="1"/>
</dbReference>
<keyword evidence="5" id="KW-0963">Cytoplasm</keyword>
<dbReference type="GO" id="GO:0000176">
    <property type="term" value="C:nuclear exosome (RNase complex)"/>
    <property type="evidence" value="ECO:0007669"/>
    <property type="project" value="UniProtKB-ARBA"/>
</dbReference>
<dbReference type="GO" id="GO:0000175">
    <property type="term" value="F:3'-5'-RNA exonuclease activity"/>
    <property type="evidence" value="ECO:0007669"/>
    <property type="project" value="TreeGrafter"/>
</dbReference>
<evidence type="ECO:0000256" key="8">
    <source>
        <dbReference type="ARBA" id="ARBA00022759"/>
    </source>
</evidence>
<keyword evidence="12" id="KW-0694">RNA-binding</keyword>
<name>A0A8S1A3H4_ARCPL</name>
<dbReference type="InterPro" id="IPR002716">
    <property type="entry name" value="PIN_dom"/>
</dbReference>
<dbReference type="EMBL" id="CADEBD010000308">
    <property type="protein sequence ID" value="CAB3239015.1"/>
    <property type="molecule type" value="Genomic_DNA"/>
</dbReference>
<evidence type="ECO:0000256" key="10">
    <source>
        <dbReference type="ARBA" id="ARBA00022835"/>
    </source>
</evidence>
<dbReference type="PANTHER" id="PTHR23355:SF35">
    <property type="entry name" value="EXOSOME COMPLEX EXONUCLEASE RRP44"/>
    <property type="match status" value="1"/>
</dbReference>
<evidence type="ECO:0000256" key="2">
    <source>
        <dbReference type="ARBA" id="ARBA00004496"/>
    </source>
</evidence>
<keyword evidence="11" id="KW-0269">Exonuclease</keyword>
<evidence type="ECO:0000256" key="11">
    <source>
        <dbReference type="ARBA" id="ARBA00022839"/>
    </source>
</evidence>
<dbReference type="SMART" id="SM00670">
    <property type="entry name" value="PINc"/>
    <property type="match status" value="1"/>
</dbReference>
<dbReference type="Pfam" id="PF17216">
    <property type="entry name" value="Rrp44_CSD1"/>
    <property type="match status" value="1"/>
</dbReference>
<evidence type="ECO:0000256" key="1">
    <source>
        <dbReference type="ARBA" id="ARBA00001946"/>
    </source>
</evidence>
<dbReference type="InterPro" id="IPR041505">
    <property type="entry name" value="Dis3_CSD2"/>
</dbReference>
<sequence length="1602" mass="176291">MWTTKTFLTKTKRGNILKIVREHYLRDDLLCGSAACNTCPHKDDEFVLDDNPESICALFDYPHYLILDTNVVLHQIDVLEEDALTNVIILQTVLEEVKHQNTAIFQRLLEIIGNKKRKFYSFVNEHHKDTYIERNPGEKQNDRNDRAIRRASAWYESHLSINSVVGQIPKIVLLTDDEKNRKLAQENGIVCCSVKDYIENVTGFVGLTDKLAKNVAPESCTRDALYPAHLTPAQVHDGIRNGKLHQGAFHASRDNFLEGTANVNGYEKPILLQGHIGINRAVDGDIVAIEIFPEEEWRKPSDIVLEDKADDPGDLLEEEGVLLNSAKPVNKADDEITPTGKVVGIIRRKWRQYCGILLPSKLPGATRHLFTPAEKCIPRVRIETRQSDLLASQRILVALDSWPRNSRYPLGHFVRALGPIGNKNAENEVILLEHDVPHARFSEAVLACLPPDDWTIPEEEIKKRVDLRSECICSVDPPGCTDIDDALHAKSIPGTTNNGLKKYEVGVHIADVTYFVRPNTALDKEAGNRSTTVYLVDRRIDMVPDLLSSNLCSLRGGEERLAFSCVWEIDENANVLSTKFHKSVIKSAAAMTYEEAQIAIDDKSRKDAIVSSLRILNALAKKLKKKRMDNGALLLASPEIRFQVDSETHDPVEVQSKKIMDTNSMVEEFMLLANTSVAEKLAAEFPQCALLRRHPAPPPAHFTAFLKAARQQVLVQCTTAREAPRALHRLPQGGATTGTSAVYYCSGGTPRTSPPSSRRRDNSVLLLGRHPAHFTAFLKAARQQVLVQCTTAREAPRALHRLPQGGATTGTSAVYYCSGGTPRTSPPSSRRRDNSVLLLGRHPAHFTAFLKAARQQVLVQCTTAREAPRALHRLPQGGATTGTSAVYYCSGGTPRTSPPSSRRRDNSVLLLGRHPAHFTAFLKAARQQVLVQCTTAREAPRALHRLPQGGATTGTSAVYYCSGGTPRTSPPSSRRRDNSVLLLGRHPAHFTAFLKAARQQVLVQCTTAREAPRALHRIPQGGATTGTSAVYYCSGGTPRTSPPSSRRRDNSVLLLGRHPAHFTAFLKAARQQVLVQCTTAREAPRALHRLPQGGATTGTSAVYYCSGGTPRTSPPSSRRRDNSVLLLGRHPAHFTAFLKAARQQVLVQCTTAREAPRALHRLPQGGATTGTSAVYYCSGGTPRTSPPSSRRRDNSVLLLGRHPAHFTAFLKAARQQVLVQCTTAREAPRALHRLPQGGATTGTSAVYYCSGGTPRTSPPSSRRCDNRYYCSVLLLGRHPAHFTAFLKAARQQVLVQCTTAREAPRALHRLPQGGATTGTTAVYYCSGGTPRTSPPSSRRRDNRYYCSVLLLGRHPAHFTAFLKAARQQVLVQCTTAREAPRALHRLPQGGATTGTTAVYYCSGGTPRTSPPSSRRRDNRYYCSVLLLGRHPAHFTAFLKAARQQVLVQCTTAREAPRALHRLPQGGATTGTTAVYYCSGGTPRTSPPSSRRRDNRYYCSVLLLGRHPAHFTAFLKAARQQVLVQCTTAREAPRALHRLPQGGATTGTTAVYYCSGGTPRTSPPSSRRRDNRYYCSVLLLGRHPAHFTAFLKAARQASWRSLH</sequence>
<comment type="subcellular location">
    <subcellularLocation>
        <location evidence="2">Cytoplasm</location>
    </subcellularLocation>
    <subcellularLocation>
        <location evidence="3">Nucleus</location>
        <location evidence="3">Nucleolus</location>
    </subcellularLocation>
</comment>